<reference evidence="2 5" key="2">
    <citation type="submission" date="2024-09" db="EMBL/GenBank/DDBJ databases">
        <title>Taxonomic and Genotyping Characterization of Leptospira Strains isolated from Multiple Sources in Colombia highlights the importance of intermediate species.</title>
        <authorList>
            <person name="Torres Higuera L."/>
            <person name="Rojas Tapias D."/>
            <person name="Jimenez Velasquez S."/>
            <person name="Renjifo Ibanez C."/>
        </authorList>
    </citation>
    <scope>NUCLEOTIDE SEQUENCE [LARGE SCALE GENOMIC DNA]</scope>
    <source>
        <strain evidence="2 5">Lep080</strain>
    </source>
</reference>
<dbReference type="PANTHER" id="PTHR38600:SF1">
    <property type="entry name" value="TRANSCRIPTIONAL REGULATORY PROTEIN"/>
    <property type="match status" value="1"/>
</dbReference>
<evidence type="ECO:0000313" key="4">
    <source>
        <dbReference type="Proteomes" id="UP000231912"/>
    </source>
</evidence>
<comment type="caution">
    <text evidence="3">The sequence shown here is derived from an EMBL/GenBank/DDBJ whole genome shotgun (WGS) entry which is preliminary data.</text>
</comment>
<sequence>MQDVFKALGDPLRRELLDRLYKKDGQPLAELCRGLKIRRQSISQHLEILEDANLVLTLKKGREKMHYLNPAPIHEISERWLRKYETRKLQALKKFKESLEDKKS</sequence>
<dbReference type="CDD" id="cd00090">
    <property type="entry name" value="HTH_ARSR"/>
    <property type="match status" value="1"/>
</dbReference>
<dbReference type="InterPro" id="IPR036388">
    <property type="entry name" value="WH-like_DNA-bd_sf"/>
</dbReference>
<dbReference type="GO" id="GO:0003700">
    <property type="term" value="F:DNA-binding transcription factor activity"/>
    <property type="evidence" value="ECO:0007669"/>
    <property type="project" value="InterPro"/>
</dbReference>
<dbReference type="SUPFAM" id="SSF46785">
    <property type="entry name" value="Winged helix' DNA-binding domain"/>
    <property type="match status" value="1"/>
</dbReference>
<dbReference type="Pfam" id="PF12840">
    <property type="entry name" value="HTH_20"/>
    <property type="match status" value="1"/>
</dbReference>
<dbReference type="Proteomes" id="UP000231912">
    <property type="component" value="Unassembled WGS sequence"/>
</dbReference>
<feature type="domain" description="HTH arsR-type" evidence="1">
    <location>
        <begin position="1"/>
        <end position="88"/>
    </location>
</feature>
<reference evidence="3 4" key="1">
    <citation type="submission" date="2017-07" db="EMBL/GenBank/DDBJ databases">
        <title>Leptospira spp. isolated from tropical soils.</title>
        <authorList>
            <person name="Thibeaux R."/>
            <person name="Iraola G."/>
            <person name="Ferres I."/>
            <person name="Bierque E."/>
            <person name="Girault D."/>
            <person name="Soupe-Gilbert M.-E."/>
            <person name="Picardeau M."/>
            <person name="Goarant C."/>
        </authorList>
    </citation>
    <scope>NUCLEOTIDE SEQUENCE [LARGE SCALE GENOMIC DNA]</scope>
    <source>
        <strain evidence="3 4">FH2-C-A2</strain>
    </source>
</reference>
<dbReference type="NCBIfam" id="NF033788">
    <property type="entry name" value="HTH_metalloreg"/>
    <property type="match status" value="1"/>
</dbReference>
<evidence type="ECO:0000259" key="1">
    <source>
        <dbReference type="PROSITE" id="PS50987"/>
    </source>
</evidence>
<dbReference type="SMART" id="SM00418">
    <property type="entry name" value="HTH_ARSR"/>
    <property type="match status" value="1"/>
</dbReference>
<organism evidence="3 4">
    <name type="scientific">Leptospira wolffii</name>
    <dbReference type="NCBI Taxonomy" id="409998"/>
    <lineage>
        <taxon>Bacteria</taxon>
        <taxon>Pseudomonadati</taxon>
        <taxon>Spirochaetota</taxon>
        <taxon>Spirochaetia</taxon>
        <taxon>Leptospirales</taxon>
        <taxon>Leptospiraceae</taxon>
        <taxon>Leptospira</taxon>
    </lineage>
</organism>
<proteinExistence type="predicted"/>
<dbReference type="RefSeq" id="WP_016543650.1">
    <property type="nucleotide sequence ID" value="NZ_JBHILI010000002.1"/>
</dbReference>
<evidence type="ECO:0000313" key="5">
    <source>
        <dbReference type="Proteomes" id="UP001580391"/>
    </source>
</evidence>
<dbReference type="PANTHER" id="PTHR38600">
    <property type="entry name" value="TRANSCRIPTIONAL REGULATORY PROTEIN"/>
    <property type="match status" value="1"/>
</dbReference>
<dbReference type="PRINTS" id="PR00778">
    <property type="entry name" value="HTHARSR"/>
</dbReference>
<evidence type="ECO:0000313" key="3">
    <source>
        <dbReference type="EMBL" id="PJZ66140.1"/>
    </source>
</evidence>
<gene>
    <name evidence="2" type="ORF">ACE5IX_18795</name>
    <name evidence="3" type="ORF">CH371_07555</name>
</gene>
<dbReference type="Proteomes" id="UP001580391">
    <property type="component" value="Unassembled WGS sequence"/>
</dbReference>
<dbReference type="PROSITE" id="PS50987">
    <property type="entry name" value="HTH_ARSR_2"/>
    <property type="match status" value="1"/>
</dbReference>
<dbReference type="EMBL" id="NPDT01000002">
    <property type="protein sequence ID" value="PJZ66140.1"/>
    <property type="molecule type" value="Genomic_DNA"/>
</dbReference>
<dbReference type="InterPro" id="IPR001845">
    <property type="entry name" value="HTH_ArsR_DNA-bd_dom"/>
</dbReference>
<dbReference type="AlphaFoldDB" id="A0A2M9ZCG9"/>
<name>A0A2M9ZCG9_9LEPT</name>
<dbReference type="Gene3D" id="1.10.10.10">
    <property type="entry name" value="Winged helix-like DNA-binding domain superfamily/Winged helix DNA-binding domain"/>
    <property type="match status" value="1"/>
</dbReference>
<protein>
    <submittedName>
        <fullName evidence="3">ArsR family transcriptional regulator</fullName>
    </submittedName>
    <submittedName>
        <fullName evidence="2">ArsR/SmtB family transcription factor</fullName>
    </submittedName>
</protein>
<evidence type="ECO:0000313" key="2">
    <source>
        <dbReference type="EMBL" id="MFB5738571.1"/>
    </source>
</evidence>
<dbReference type="InterPro" id="IPR011991">
    <property type="entry name" value="ArsR-like_HTH"/>
</dbReference>
<accession>A0A2M9ZCG9</accession>
<dbReference type="EMBL" id="JBHILJ010000019">
    <property type="protein sequence ID" value="MFB5738571.1"/>
    <property type="molecule type" value="Genomic_DNA"/>
</dbReference>
<keyword evidence="5" id="KW-1185">Reference proteome</keyword>
<dbReference type="InterPro" id="IPR036390">
    <property type="entry name" value="WH_DNA-bd_sf"/>
</dbReference>